<dbReference type="InterPro" id="IPR009100">
    <property type="entry name" value="AcylCoA_DH/oxidase_NM_dom_sf"/>
</dbReference>
<feature type="domain" description="ACAD9/ACADV-like C-terminal" evidence="20">
    <location>
        <begin position="478"/>
        <end position="596"/>
    </location>
</feature>
<dbReference type="GeneTree" id="ENSGT00940000157312"/>
<accession>A0A674P8L8</accession>
<keyword evidence="4" id="KW-0597">Phosphoprotein</keyword>
<dbReference type="PROSITE" id="PS00073">
    <property type="entry name" value="ACYL_COA_DH_2"/>
    <property type="match status" value="1"/>
</dbReference>
<dbReference type="GO" id="GO:0006631">
    <property type="term" value="P:fatty acid metabolic process"/>
    <property type="evidence" value="ECO:0007669"/>
    <property type="project" value="UniProtKB-ARBA"/>
</dbReference>
<organism evidence="21 22">
    <name type="scientific">Takifugu rubripes</name>
    <name type="common">Japanese pufferfish</name>
    <name type="synonym">Fugu rubripes</name>
    <dbReference type="NCBI Taxonomy" id="31033"/>
    <lineage>
        <taxon>Eukaryota</taxon>
        <taxon>Metazoa</taxon>
        <taxon>Chordata</taxon>
        <taxon>Craniata</taxon>
        <taxon>Vertebrata</taxon>
        <taxon>Euteleostomi</taxon>
        <taxon>Actinopterygii</taxon>
        <taxon>Neopterygii</taxon>
        <taxon>Teleostei</taxon>
        <taxon>Neoteleostei</taxon>
        <taxon>Acanthomorphata</taxon>
        <taxon>Eupercaria</taxon>
        <taxon>Tetraodontiformes</taxon>
        <taxon>Tetradontoidea</taxon>
        <taxon>Tetraodontidae</taxon>
        <taxon>Takifugu</taxon>
    </lineage>
</organism>
<dbReference type="Gene3D" id="1.10.540.10">
    <property type="entry name" value="Acyl-CoA dehydrogenase/oxidase, N-terminal domain"/>
    <property type="match status" value="1"/>
</dbReference>
<dbReference type="Ensembl" id="ENSTRUT00000076659.1">
    <property type="protein sequence ID" value="ENSTRUP00000082216.1"/>
    <property type="gene ID" value="ENSTRUG00000002716.3"/>
</dbReference>
<dbReference type="Pfam" id="PF02771">
    <property type="entry name" value="Acyl-CoA_dh_N"/>
    <property type="match status" value="1"/>
</dbReference>
<evidence type="ECO:0000256" key="5">
    <source>
        <dbReference type="ARBA" id="ARBA00022630"/>
    </source>
</evidence>
<dbReference type="Gene3D" id="1.20.140.10">
    <property type="entry name" value="Butyryl-CoA Dehydrogenase, subunit A, domain 3"/>
    <property type="match status" value="3"/>
</dbReference>
<keyword evidence="7 16" id="KW-0274">FAD</keyword>
<dbReference type="InterPro" id="IPR009075">
    <property type="entry name" value="AcylCo_DH/oxidase_C"/>
</dbReference>
<evidence type="ECO:0000256" key="15">
    <source>
        <dbReference type="ARBA" id="ARBA00049224"/>
    </source>
</evidence>
<dbReference type="InterPro" id="IPR037069">
    <property type="entry name" value="AcylCoA_DH/ox_N_sf"/>
</dbReference>
<dbReference type="InterPro" id="IPR046373">
    <property type="entry name" value="Acyl-CoA_Oxase/DH_mid-dom_sf"/>
</dbReference>
<evidence type="ECO:0000256" key="13">
    <source>
        <dbReference type="ARBA" id="ARBA00049038"/>
    </source>
</evidence>
<feature type="domain" description="Acyl-CoA dehydrogenase/oxidase C-terminal" evidence="17">
    <location>
        <begin position="298"/>
        <end position="351"/>
    </location>
</feature>
<dbReference type="FunFam" id="1.20.140.10:FF:000023">
    <property type="entry name" value="Acyl-CoA dehydrogenase family member 9"/>
    <property type="match status" value="1"/>
</dbReference>
<evidence type="ECO:0000256" key="3">
    <source>
        <dbReference type="ARBA" id="ARBA00009347"/>
    </source>
</evidence>
<dbReference type="PANTHER" id="PTHR43884:SF9">
    <property type="entry name" value="COMPLEX I ASSEMBLY FACTOR ACAD9, MITOCHONDRIAL"/>
    <property type="match status" value="1"/>
</dbReference>
<dbReference type="AlphaFoldDB" id="A0A674P8L8"/>
<evidence type="ECO:0000256" key="1">
    <source>
        <dbReference type="ARBA" id="ARBA00001974"/>
    </source>
</evidence>
<dbReference type="Pfam" id="PF21343">
    <property type="entry name" value="ACAD9-ACADV_C"/>
    <property type="match status" value="1"/>
</dbReference>
<evidence type="ECO:0000256" key="14">
    <source>
        <dbReference type="ARBA" id="ARBA00049140"/>
    </source>
</evidence>
<comment type="cofactor">
    <cofactor evidence="1 16">
        <name>FAD</name>
        <dbReference type="ChEBI" id="CHEBI:57692"/>
    </cofactor>
</comment>
<dbReference type="InterPro" id="IPR036250">
    <property type="entry name" value="AcylCo_DH-like_C"/>
</dbReference>
<dbReference type="FunFam" id="1.10.540.10:FF:000001">
    <property type="entry name" value="Very long-chain-specific acyl-CoA dehydrogenase, mitochondrial"/>
    <property type="match status" value="1"/>
</dbReference>
<dbReference type="Gene3D" id="2.40.110.10">
    <property type="entry name" value="Butyryl-CoA Dehydrogenase, subunit A, domain 2"/>
    <property type="match status" value="1"/>
</dbReference>
<name>A0A674P8L8_TAKRU</name>
<evidence type="ECO:0000256" key="2">
    <source>
        <dbReference type="ARBA" id="ARBA00004637"/>
    </source>
</evidence>
<dbReference type="InterPro" id="IPR006091">
    <property type="entry name" value="Acyl-CoA_Oxase/DH_mid-dom"/>
</dbReference>
<sequence length="607" mass="66548">MNICRLSVLSKFAKFGDPLVCNLRNAGKCTTPLHHRRTFKTHSRNLAYAKDLFLGQLNKDEVFPYPQIGNEELEEIKQLVAPVERFFSEEVDSAKIDQEGKIPPETMKGLKELGLFGIMVPEEYGGLGLSNTMYARLAEIISLDGSIAVTLAAHQAIGLKGILIAGNEAQKQKYLPKLASGEHVAAFCLTEPGSGSDVASMTTRATLSEDGKHYLLNGSKIWISNGGLADVMTVFAKTEVVVDGVKKEKITAFIVERAFGGITSGKAEDKLGIRGSNTCEVSFDNVPVPVENVIGEVGGGFKIAMNILNSGRFSMGSSASGMIKKLIELSSEYAATRKQFTKSLSEFGMIQVGRRPARRAVPTPGLQSPRTEAGGGWICVSEALQVLGGLGYTKNYPYERYLRDCRILPIFEGTNEILRMYIALTGMQHAGKVLTGRIKELKRGNIGLALGMVGKKIKTSLRSSVDLGLTGKDGVVHPSLTESAKKLEENVQYFGSTVEGLLYRYGKTIVEEQLVLKKVADVMIHLYAMTAVLSRTSRSISIGLRNHDHEVLLTNTFCSEAFFKNNFWLTQLQKHAPENNDANIKKIAKEVLEKRAYICSHPLERTF</sequence>
<dbReference type="Pfam" id="PF00441">
    <property type="entry name" value="Acyl-CoA_dh_1"/>
    <property type="match status" value="2"/>
</dbReference>
<comment type="catalytic activity">
    <reaction evidence="15">
        <text>octadecanoyl-CoA + oxidized [electron-transfer flavoprotein] + H(+) = (2E)-octadecenoyl-CoA + reduced [electron-transfer flavoprotein]</text>
        <dbReference type="Rhea" id="RHEA:47240"/>
        <dbReference type="Rhea" id="RHEA-COMP:10685"/>
        <dbReference type="Rhea" id="RHEA-COMP:10686"/>
        <dbReference type="ChEBI" id="CHEBI:15378"/>
        <dbReference type="ChEBI" id="CHEBI:57394"/>
        <dbReference type="ChEBI" id="CHEBI:57692"/>
        <dbReference type="ChEBI" id="CHEBI:58307"/>
        <dbReference type="ChEBI" id="CHEBI:71412"/>
    </reaction>
    <physiologicalReaction direction="left-to-right" evidence="15">
        <dbReference type="Rhea" id="RHEA:47241"/>
    </physiologicalReaction>
</comment>
<evidence type="ECO:0000256" key="7">
    <source>
        <dbReference type="ARBA" id="ARBA00022827"/>
    </source>
</evidence>
<comment type="subcellular location">
    <subcellularLocation>
        <location evidence="2">Mitochondrion inner membrane</location>
        <topology evidence="2">Peripheral membrane protein</topology>
    </subcellularLocation>
</comment>
<keyword evidence="11" id="KW-0472">Membrane</keyword>
<evidence type="ECO:0000256" key="12">
    <source>
        <dbReference type="ARBA" id="ARBA00047916"/>
    </source>
</evidence>
<evidence type="ECO:0000313" key="21">
    <source>
        <dbReference type="Ensembl" id="ENSTRUP00000082216.1"/>
    </source>
</evidence>
<dbReference type="PANTHER" id="PTHR43884">
    <property type="entry name" value="ACYL-COA DEHYDROGENASE"/>
    <property type="match status" value="1"/>
</dbReference>
<dbReference type="PROSITE" id="PS00072">
    <property type="entry name" value="ACYL_COA_DH_1"/>
    <property type="match status" value="1"/>
</dbReference>
<comment type="catalytic activity">
    <reaction evidence="14">
        <text>eicosanoyl-CoA + oxidized [electron-transfer flavoprotein] + H(+) = (2E)-eicosenoyl-CoA + reduced [electron-transfer flavoprotein]</text>
        <dbReference type="Rhea" id="RHEA:47236"/>
        <dbReference type="Rhea" id="RHEA-COMP:10685"/>
        <dbReference type="Rhea" id="RHEA-COMP:10686"/>
        <dbReference type="ChEBI" id="CHEBI:15378"/>
        <dbReference type="ChEBI" id="CHEBI:57380"/>
        <dbReference type="ChEBI" id="CHEBI:57692"/>
        <dbReference type="ChEBI" id="CHEBI:58307"/>
        <dbReference type="ChEBI" id="CHEBI:74691"/>
    </reaction>
    <physiologicalReaction direction="left-to-right" evidence="14">
        <dbReference type="Rhea" id="RHEA:47237"/>
    </physiologicalReaction>
</comment>
<keyword evidence="8" id="KW-0809">Transit peptide</keyword>
<evidence type="ECO:0000313" key="22">
    <source>
        <dbReference type="Proteomes" id="UP000005226"/>
    </source>
</evidence>
<dbReference type="InterPro" id="IPR006089">
    <property type="entry name" value="Acyl-CoA_DH_CS"/>
</dbReference>
<evidence type="ECO:0000256" key="16">
    <source>
        <dbReference type="RuleBase" id="RU362125"/>
    </source>
</evidence>
<comment type="similarity">
    <text evidence="3 16">Belongs to the acyl-CoA dehydrogenase family.</text>
</comment>
<keyword evidence="22" id="KW-1185">Reference proteome</keyword>
<dbReference type="GO" id="GO:0005743">
    <property type="term" value="C:mitochondrial inner membrane"/>
    <property type="evidence" value="ECO:0007669"/>
    <property type="project" value="UniProtKB-SubCell"/>
</dbReference>
<reference evidence="21" key="3">
    <citation type="submission" date="2025-09" db="UniProtKB">
        <authorList>
            <consortium name="Ensembl"/>
        </authorList>
    </citation>
    <scope>IDENTIFICATION</scope>
</reference>
<dbReference type="Proteomes" id="UP000005226">
    <property type="component" value="Chromosome 19"/>
</dbReference>
<feature type="domain" description="Acyl-CoA dehydrogenase/oxidase N-terminal" evidence="19">
    <location>
        <begin position="74"/>
        <end position="182"/>
    </location>
</feature>
<reference evidence="21 22" key="1">
    <citation type="journal article" date="2011" name="Genome Biol. Evol.">
        <title>Integration of the genetic map and genome assembly of fugu facilitates insights into distinct features of genome evolution in teleosts and mammals.</title>
        <authorList>
            <person name="Kai W."/>
            <person name="Kikuchi K."/>
            <person name="Tohari S."/>
            <person name="Chew A.K."/>
            <person name="Tay A."/>
            <person name="Fujiwara A."/>
            <person name="Hosoya S."/>
            <person name="Suetake H."/>
            <person name="Naruse K."/>
            <person name="Brenner S."/>
            <person name="Suzuki Y."/>
            <person name="Venkatesh B."/>
        </authorList>
    </citation>
    <scope>NUCLEOTIDE SEQUENCE [LARGE SCALE GENOMIC DNA]</scope>
</reference>
<evidence type="ECO:0000259" key="17">
    <source>
        <dbReference type="Pfam" id="PF00441"/>
    </source>
</evidence>
<comment type="catalytic activity">
    <reaction evidence="12">
        <text>oxidized [electron-transfer flavoprotein] + hexadecanoyl-CoA + H(+) = (2E)-hexadecenoyl-CoA + reduced [electron-transfer flavoprotein]</text>
        <dbReference type="Rhea" id="RHEA:43448"/>
        <dbReference type="Rhea" id="RHEA-COMP:10685"/>
        <dbReference type="Rhea" id="RHEA-COMP:10686"/>
        <dbReference type="ChEBI" id="CHEBI:15378"/>
        <dbReference type="ChEBI" id="CHEBI:57379"/>
        <dbReference type="ChEBI" id="CHEBI:57692"/>
        <dbReference type="ChEBI" id="CHEBI:58307"/>
        <dbReference type="ChEBI" id="CHEBI:61526"/>
    </reaction>
    <physiologicalReaction direction="left-to-right" evidence="12">
        <dbReference type="Rhea" id="RHEA:43449"/>
    </physiologicalReaction>
</comment>
<dbReference type="GO" id="GO:0003995">
    <property type="term" value="F:acyl-CoA dehydrogenase activity"/>
    <property type="evidence" value="ECO:0007669"/>
    <property type="project" value="InterPro"/>
</dbReference>
<dbReference type="InterPro" id="IPR013786">
    <property type="entry name" value="AcylCoA_DH/ox_N"/>
</dbReference>
<proteinExistence type="inferred from homology"/>
<keyword evidence="10" id="KW-0496">Mitochondrion</keyword>
<keyword evidence="9 16" id="KW-0560">Oxidoreductase</keyword>
<evidence type="ECO:0000256" key="10">
    <source>
        <dbReference type="ARBA" id="ARBA00023128"/>
    </source>
</evidence>
<dbReference type="InterPro" id="IPR049448">
    <property type="entry name" value="ACAD9/ACADV-like_C"/>
</dbReference>
<comment type="catalytic activity">
    <reaction evidence="13">
        <text>tetradecanoyl-CoA + oxidized [electron-transfer flavoprotein] + H(+) = (2E)-tetradecenoyl-CoA + reduced [electron-transfer flavoprotein]</text>
        <dbReference type="Rhea" id="RHEA:47316"/>
        <dbReference type="Rhea" id="RHEA-COMP:10685"/>
        <dbReference type="Rhea" id="RHEA-COMP:10686"/>
        <dbReference type="ChEBI" id="CHEBI:15378"/>
        <dbReference type="ChEBI" id="CHEBI:57385"/>
        <dbReference type="ChEBI" id="CHEBI:57692"/>
        <dbReference type="ChEBI" id="CHEBI:58307"/>
        <dbReference type="ChEBI" id="CHEBI:61405"/>
    </reaction>
    <physiologicalReaction direction="left-to-right" evidence="13">
        <dbReference type="Rhea" id="RHEA:47317"/>
    </physiologicalReaction>
</comment>
<dbReference type="Pfam" id="PF02770">
    <property type="entry name" value="Acyl-CoA_dh_M"/>
    <property type="match status" value="1"/>
</dbReference>
<gene>
    <name evidence="21" type="primary">acad9</name>
</gene>
<protein>
    <submittedName>
        <fullName evidence="21">Acyl-CoA dehydrogenase family, member 9</fullName>
    </submittedName>
</protein>
<evidence type="ECO:0000256" key="9">
    <source>
        <dbReference type="ARBA" id="ARBA00023002"/>
    </source>
</evidence>
<feature type="domain" description="Acyl-CoA dehydrogenase/oxidase C-terminal" evidence="17">
    <location>
        <begin position="379"/>
        <end position="423"/>
    </location>
</feature>
<dbReference type="SUPFAM" id="SSF47203">
    <property type="entry name" value="Acyl-CoA dehydrogenase C-terminal domain-like"/>
    <property type="match status" value="1"/>
</dbReference>
<dbReference type="GO" id="GO:0050660">
    <property type="term" value="F:flavin adenine dinucleotide binding"/>
    <property type="evidence" value="ECO:0007669"/>
    <property type="project" value="InterPro"/>
</dbReference>
<dbReference type="FunFam" id="2.40.110.10:FF:000006">
    <property type="entry name" value="very long-chain specific acyl-CoA dehydrogenase, mitochondrial"/>
    <property type="match status" value="1"/>
</dbReference>
<feature type="domain" description="Acyl-CoA oxidase/dehydrogenase middle" evidence="18">
    <location>
        <begin position="186"/>
        <end position="286"/>
    </location>
</feature>
<evidence type="ECO:0000256" key="11">
    <source>
        <dbReference type="ARBA" id="ARBA00023136"/>
    </source>
</evidence>
<evidence type="ECO:0000259" key="18">
    <source>
        <dbReference type="Pfam" id="PF02770"/>
    </source>
</evidence>
<evidence type="ECO:0000256" key="8">
    <source>
        <dbReference type="ARBA" id="ARBA00022946"/>
    </source>
</evidence>
<dbReference type="SUPFAM" id="SSF56645">
    <property type="entry name" value="Acyl-CoA dehydrogenase NM domain-like"/>
    <property type="match status" value="1"/>
</dbReference>
<keyword evidence="5 16" id="KW-0285">Flavoprotein</keyword>
<evidence type="ECO:0000256" key="4">
    <source>
        <dbReference type="ARBA" id="ARBA00022553"/>
    </source>
</evidence>
<evidence type="ECO:0000259" key="20">
    <source>
        <dbReference type="Pfam" id="PF21343"/>
    </source>
</evidence>
<evidence type="ECO:0000256" key="6">
    <source>
        <dbReference type="ARBA" id="ARBA00022792"/>
    </source>
</evidence>
<evidence type="ECO:0000259" key="19">
    <source>
        <dbReference type="Pfam" id="PF02771"/>
    </source>
</evidence>
<keyword evidence="6" id="KW-0999">Mitochondrion inner membrane</keyword>
<reference evidence="21" key="2">
    <citation type="submission" date="2025-08" db="UniProtKB">
        <authorList>
            <consortium name="Ensembl"/>
        </authorList>
    </citation>
    <scope>IDENTIFICATION</scope>
</reference>